<proteinExistence type="predicted"/>
<name>A0A0S4JMH9_BODSA</name>
<organism evidence="1 2">
    <name type="scientific">Bodo saltans</name>
    <name type="common">Flagellated protozoan</name>
    <dbReference type="NCBI Taxonomy" id="75058"/>
    <lineage>
        <taxon>Eukaryota</taxon>
        <taxon>Discoba</taxon>
        <taxon>Euglenozoa</taxon>
        <taxon>Kinetoplastea</taxon>
        <taxon>Metakinetoplastina</taxon>
        <taxon>Eubodonida</taxon>
        <taxon>Bodonidae</taxon>
        <taxon>Bodo</taxon>
    </lineage>
</organism>
<reference evidence="2" key="1">
    <citation type="submission" date="2015-09" db="EMBL/GenBank/DDBJ databases">
        <authorList>
            <consortium name="Pathogen Informatics"/>
        </authorList>
    </citation>
    <scope>NUCLEOTIDE SEQUENCE [LARGE SCALE GENOMIC DNA]</scope>
    <source>
        <strain evidence="2">Lake Konstanz</strain>
    </source>
</reference>
<dbReference type="VEuPathDB" id="TriTrypDB:BSAL_31525"/>
<dbReference type="EMBL" id="CYKH01001912">
    <property type="protein sequence ID" value="CUG91366.1"/>
    <property type="molecule type" value="Genomic_DNA"/>
</dbReference>
<dbReference type="AlphaFoldDB" id="A0A0S4JMH9"/>
<evidence type="ECO:0000313" key="2">
    <source>
        <dbReference type="Proteomes" id="UP000051952"/>
    </source>
</evidence>
<gene>
    <name evidence="1" type="ORF">BSAL_31525</name>
</gene>
<sequence length="231" mass="25469">MVTWASLVAVRTVTVQVVEVPQDHVRVPHDAQLTPQNSSPSRVVLPFSDALTAVPSLQQHCCPCDRCVLMAPLLVVVATTPPQRHGPSSPSSPVQRSTVPLRCPMRRATPVVPARFSSCTHLSCFDCFAVLHQWLHRFTEGFDWDDFCSGALRDVVWRCPCCHVEAPMSIHTPAIVVDGWLMDQLSSRLRSNDDITWTLEQNESGVVSAIAAEKPARRFAPRPSMVVAVGE</sequence>
<protein>
    <submittedName>
        <fullName evidence="1">Zinc finger protein, putative</fullName>
    </submittedName>
</protein>
<evidence type="ECO:0000313" key="1">
    <source>
        <dbReference type="EMBL" id="CUG91366.1"/>
    </source>
</evidence>
<keyword evidence="2" id="KW-1185">Reference proteome</keyword>
<dbReference type="InterPro" id="IPR013083">
    <property type="entry name" value="Znf_RING/FYVE/PHD"/>
</dbReference>
<dbReference type="Proteomes" id="UP000051952">
    <property type="component" value="Unassembled WGS sequence"/>
</dbReference>
<accession>A0A0S4JMH9</accession>
<dbReference type="Gene3D" id="3.30.40.10">
    <property type="entry name" value="Zinc/RING finger domain, C3HC4 (zinc finger)"/>
    <property type="match status" value="1"/>
</dbReference>